<dbReference type="RefSeq" id="WP_303736168.1">
    <property type="nucleotide sequence ID" value="NZ_SUTE01000015.1"/>
</dbReference>
<feature type="domain" description="Zinc-ribbon" evidence="2">
    <location>
        <begin position="2"/>
        <end position="24"/>
    </location>
</feature>
<feature type="compositionally biased region" description="Basic and acidic residues" evidence="1">
    <location>
        <begin position="31"/>
        <end position="41"/>
    </location>
</feature>
<dbReference type="Proteomes" id="UP000762703">
    <property type="component" value="Unassembled WGS sequence"/>
</dbReference>
<gene>
    <name evidence="3" type="ORF">E7Z73_02075</name>
</gene>
<dbReference type="AlphaFoldDB" id="A0A8T3VIL1"/>
<comment type="caution">
    <text evidence="3">The sequence shown here is derived from an EMBL/GenBank/DDBJ whole genome shotgun (WGS) entry which is preliminary data.</text>
</comment>
<dbReference type="Pfam" id="PF13240">
    <property type="entry name" value="Zn_Ribbon_1"/>
    <property type="match status" value="1"/>
</dbReference>
<sequence>MYCPKCHKSYDDGNVFCVDCGTRLIEGNGDVRKSNPIERHSSRFKTSNNKSDVKVNSQTRQIPSSNDKMDILILQNKELIKQNNRIIELLEKLAR</sequence>
<evidence type="ECO:0000313" key="3">
    <source>
        <dbReference type="EMBL" id="MBE6504520.1"/>
    </source>
</evidence>
<reference evidence="3" key="1">
    <citation type="submission" date="2019-04" db="EMBL/GenBank/DDBJ databases">
        <title>Evolution of Biomass-Degrading Anaerobic Consortia Revealed by Metagenomics.</title>
        <authorList>
            <person name="Peng X."/>
        </authorList>
    </citation>
    <scope>NUCLEOTIDE SEQUENCE</scope>
    <source>
        <strain evidence="3">SIG12</strain>
    </source>
</reference>
<accession>A0A8T3VIL1</accession>
<evidence type="ECO:0000256" key="1">
    <source>
        <dbReference type="SAM" id="MobiDB-lite"/>
    </source>
</evidence>
<evidence type="ECO:0000313" key="4">
    <source>
        <dbReference type="Proteomes" id="UP000762703"/>
    </source>
</evidence>
<evidence type="ECO:0000259" key="2">
    <source>
        <dbReference type="Pfam" id="PF13240"/>
    </source>
</evidence>
<proteinExistence type="predicted"/>
<dbReference type="EMBL" id="SUTE01000015">
    <property type="protein sequence ID" value="MBE6504520.1"/>
    <property type="molecule type" value="Genomic_DNA"/>
</dbReference>
<name>A0A8T3VIL1_9EURY</name>
<feature type="region of interest" description="Disordered" evidence="1">
    <location>
        <begin position="31"/>
        <end position="58"/>
    </location>
</feature>
<protein>
    <submittedName>
        <fullName evidence="3">Zinc ribbon domain-containing protein</fullName>
    </submittedName>
</protein>
<feature type="compositionally biased region" description="Polar residues" evidence="1">
    <location>
        <begin position="44"/>
        <end position="58"/>
    </location>
</feature>
<organism evidence="3 4">
    <name type="scientific">Methanobrevibacter millerae</name>
    <dbReference type="NCBI Taxonomy" id="230361"/>
    <lineage>
        <taxon>Archaea</taxon>
        <taxon>Methanobacteriati</taxon>
        <taxon>Methanobacteriota</taxon>
        <taxon>Methanomada group</taxon>
        <taxon>Methanobacteria</taxon>
        <taxon>Methanobacteriales</taxon>
        <taxon>Methanobacteriaceae</taxon>
        <taxon>Methanobrevibacter</taxon>
    </lineage>
</organism>
<dbReference type="InterPro" id="IPR026870">
    <property type="entry name" value="Zinc_ribbon_dom"/>
</dbReference>